<dbReference type="FunFam" id="3.80.10.10:FF:001028">
    <property type="entry name" value="Putative leucine-rich repeat receptor-like serine/threonine-protein kinase"/>
    <property type="match status" value="1"/>
</dbReference>
<feature type="transmembrane region" description="Helical" evidence="22">
    <location>
        <begin position="595"/>
        <end position="618"/>
    </location>
</feature>
<dbReference type="InterPro" id="IPR017441">
    <property type="entry name" value="Protein_kinase_ATP_BS"/>
</dbReference>
<comment type="similarity">
    <text evidence="2">Belongs to the protein kinase superfamily. Ser/Thr protein kinase family.</text>
</comment>
<dbReference type="Proteomes" id="UP000092600">
    <property type="component" value="Unassembled WGS sequence"/>
</dbReference>
<dbReference type="InterPro" id="IPR008271">
    <property type="entry name" value="Ser/Thr_kinase_AS"/>
</dbReference>
<evidence type="ECO:0000256" key="13">
    <source>
        <dbReference type="ARBA" id="ARBA00022777"/>
    </source>
</evidence>
<dbReference type="InterPro" id="IPR011009">
    <property type="entry name" value="Kinase-like_dom_sf"/>
</dbReference>
<evidence type="ECO:0000256" key="5">
    <source>
        <dbReference type="ARBA" id="ARBA00022527"/>
    </source>
</evidence>
<evidence type="ECO:0000256" key="17">
    <source>
        <dbReference type="ARBA" id="ARBA00023170"/>
    </source>
</evidence>
<evidence type="ECO:0000256" key="10">
    <source>
        <dbReference type="ARBA" id="ARBA00022729"/>
    </source>
</evidence>
<evidence type="ECO:0000256" key="2">
    <source>
        <dbReference type="ARBA" id="ARBA00008684"/>
    </source>
</evidence>
<dbReference type="SMART" id="SM00369">
    <property type="entry name" value="LRR_TYP"/>
    <property type="match status" value="8"/>
</dbReference>
<dbReference type="SMART" id="SM00220">
    <property type="entry name" value="S_TKc"/>
    <property type="match status" value="1"/>
</dbReference>
<dbReference type="SUPFAM" id="SSF52058">
    <property type="entry name" value="L domain-like"/>
    <property type="match status" value="1"/>
</dbReference>
<evidence type="ECO:0000256" key="22">
    <source>
        <dbReference type="SAM" id="Phobius"/>
    </source>
</evidence>
<dbReference type="SUPFAM" id="SSF52047">
    <property type="entry name" value="RNI-like"/>
    <property type="match status" value="1"/>
</dbReference>
<evidence type="ECO:0000256" key="6">
    <source>
        <dbReference type="ARBA" id="ARBA00022553"/>
    </source>
</evidence>
<keyword evidence="15 22" id="KW-1133">Transmembrane helix</keyword>
<comment type="catalytic activity">
    <reaction evidence="19">
        <text>L-threonyl-[protein] + ATP = O-phospho-L-threonyl-[protein] + ADP + H(+)</text>
        <dbReference type="Rhea" id="RHEA:46608"/>
        <dbReference type="Rhea" id="RHEA-COMP:11060"/>
        <dbReference type="Rhea" id="RHEA-COMP:11605"/>
        <dbReference type="ChEBI" id="CHEBI:15378"/>
        <dbReference type="ChEBI" id="CHEBI:30013"/>
        <dbReference type="ChEBI" id="CHEBI:30616"/>
        <dbReference type="ChEBI" id="CHEBI:61977"/>
        <dbReference type="ChEBI" id="CHEBI:456216"/>
        <dbReference type="EC" id="2.7.11.1"/>
    </reaction>
</comment>
<keyword evidence="18" id="KW-0325">Glycoprotein</keyword>
<reference evidence="25 26" key="1">
    <citation type="journal article" date="2016" name="DNA Res.">
        <title>The draft genome of MD-2 pineapple using hybrid error correction of long reads.</title>
        <authorList>
            <person name="Redwan R.M."/>
            <person name="Saidin A."/>
            <person name="Kumar S.V."/>
        </authorList>
    </citation>
    <scope>NUCLEOTIDE SEQUENCE [LARGE SCALE GENOMIC DNA]</scope>
    <source>
        <strain evidence="26">cv. MD2</strain>
        <tissue evidence="25">Leaf</tissue>
    </source>
</reference>
<evidence type="ECO:0000256" key="19">
    <source>
        <dbReference type="ARBA" id="ARBA00047899"/>
    </source>
</evidence>
<feature type="signal peptide" evidence="23">
    <location>
        <begin position="1"/>
        <end position="19"/>
    </location>
</feature>
<feature type="chain" id="PRO_5008508156" description="non-specific serine/threonine protein kinase" evidence="23">
    <location>
        <begin position="20"/>
        <end position="985"/>
    </location>
</feature>
<dbReference type="InterPro" id="IPR032675">
    <property type="entry name" value="LRR_dom_sf"/>
</dbReference>
<dbReference type="GO" id="GO:0005524">
    <property type="term" value="F:ATP binding"/>
    <property type="evidence" value="ECO:0007669"/>
    <property type="project" value="UniProtKB-UniRule"/>
</dbReference>
<dbReference type="PRINTS" id="PR00019">
    <property type="entry name" value="LEURICHRPT"/>
</dbReference>
<dbReference type="InterPro" id="IPR001611">
    <property type="entry name" value="Leu-rich_rpt"/>
</dbReference>
<dbReference type="Gene3D" id="3.30.200.20">
    <property type="entry name" value="Phosphorylase Kinase, domain 1"/>
    <property type="match status" value="1"/>
</dbReference>
<dbReference type="Pfam" id="PF08263">
    <property type="entry name" value="LRRNT_2"/>
    <property type="match status" value="1"/>
</dbReference>
<feature type="binding site" evidence="21">
    <location>
        <position position="691"/>
    </location>
    <ligand>
        <name>ATP</name>
        <dbReference type="ChEBI" id="CHEBI:30616"/>
    </ligand>
</feature>
<proteinExistence type="inferred from homology"/>
<accession>A0A199UX88</accession>
<evidence type="ECO:0000256" key="18">
    <source>
        <dbReference type="ARBA" id="ARBA00023180"/>
    </source>
</evidence>
<dbReference type="PANTHER" id="PTHR48056">
    <property type="entry name" value="LRR RECEPTOR-LIKE SERINE/THREONINE-PROTEIN KINASE-RELATED"/>
    <property type="match status" value="1"/>
</dbReference>
<evidence type="ECO:0000256" key="7">
    <source>
        <dbReference type="ARBA" id="ARBA00022614"/>
    </source>
</evidence>
<keyword evidence="8" id="KW-0808">Transferase</keyword>
<keyword evidence="5" id="KW-0723">Serine/threonine-protein kinase</keyword>
<gene>
    <name evidence="25" type="ORF">ACMD2_00967</name>
</gene>
<dbReference type="EC" id="2.7.11.1" evidence="3"/>
<keyword evidence="12 21" id="KW-0547">Nucleotide-binding</keyword>
<dbReference type="CDD" id="cd14066">
    <property type="entry name" value="STKc_IRAK"/>
    <property type="match status" value="1"/>
</dbReference>
<evidence type="ECO:0000256" key="16">
    <source>
        <dbReference type="ARBA" id="ARBA00023136"/>
    </source>
</evidence>
<evidence type="ECO:0000256" key="23">
    <source>
        <dbReference type="SAM" id="SignalP"/>
    </source>
</evidence>
<evidence type="ECO:0000313" key="25">
    <source>
        <dbReference type="EMBL" id="OAY69413.1"/>
    </source>
</evidence>
<dbReference type="Gene3D" id="1.10.510.10">
    <property type="entry name" value="Transferase(Phosphotransferase) domain 1"/>
    <property type="match status" value="1"/>
</dbReference>
<evidence type="ECO:0000256" key="12">
    <source>
        <dbReference type="ARBA" id="ARBA00022741"/>
    </source>
</evidence>
<keyword evidence="14 21" id="KW-0067">ATP-binding</keyword>
<keyword evidence="13 25" id="KW-0418">Kinase</keyword>
<dbReference type="PROSITE" id="PS00108">
    <property type="entry name" value="PROTEIN_KINASE_ST"/>
    <property type="match status" value="1"/>
</dbReference>
<evidence type="ECO:0000256" key="1">
    <source>
        <dbReference type="ARBA" id="ARBA00004162"/>
    </source>
</evidence>
<evidence type="ECO:0000256" key="3">
    <source>
        <dbReference type="ARBA" id="ARBA00012513"/>
    </source>
</evidence>
<evidence type="ECO:0000256" key="4">
    <source>
        <dbReference type="ARBA" id="ARBA00022475"/>
    </source>
</evidence>
<comment type="caution">
    <text evidence="25">The sequence shown here is derived from an EMBL/GenBank/DDBJ whole genome shotgun (WGS) entry which is preliminary data.</text>
</comment>
<evidence type="ECO:0000256" key="9">
    <source>
        <dbReference type="ARBA" id="ARBA00022692"/>
    </source>
</evidence>
<evidence type="ECO:0000256" key="8">
    <source>
        <dbReference type="ARBA" id="ARBA00022679"/>
    </source>
</evidence>
<dbReference type="FunFam" id="3.30.200.20:FF:000543">
    <property type="entry name" value="Putative leucine-rich repeat receptor-like serine/threonine-protein kinase"/>
    <property type="match status" value="1"/>
</dbReference>
<dbReference type="Pfam" id="PF13855">
    <property type="entry name" value="LRR_8"/>
    <property type="match status" value="3"/>
</dbReference>
<dbReference type="Pfam" id="PF00560">
    <property type="entry name" value="LRR_1"/>
    <property type="match status" value="4"/>
</dbReference>
<keyword evidence="11" id="KW-0677">Repeat</keyword>
<dbReference type="PANTHER" id="PTHR48056:SF89">
    <property type="entry name" value="OS06G0585982 PROTEIN"/>
    <property type="match status" value="1"/>
</dbReference>
<dbReference type="InterPro" id="IPR003591">
    <property type="entry name" value="Leu-rich_rpt_typical-subtyp"/>
</dbReference>
<evidence type="ECO:0000313" key="26">
    <source>
        <dbReference type="Proteomes" id="UP000092600"/>
    </source>
</evidence>
<dbReference type="Pfam" id="PF07714">
    <property type="entry name" value="PK_Tyr_Ser-Thr"/>
    <property type="match status" value="1"/>
</dbReference>
<dbReference type="PROSITE" id="PS00107">
    <property type="entry name" value="PROTEIN_KINASE_ATP"/>
    <property type="match status" value="1"/>
</dbReference>
<keyword evidence="6" id="KW-0597">Phosphoprotein</keyword>
<dbReference type="SUPFAM" id="SSF56112">
    <property type="entry name" value="Protein kinase-like (PK-like)"/>
    <property type="match status" value="1"/>
</dbReference>
<dbReference type="EMBL" id="LSRQ01004444">
    <property type="protein sequence ID" value="OAY69413.1"/>
    <property type="molecule type" value="Genomic_DNA"/>
</dbReference>
<dbReference type="GO" id="GO:0005886">
    <property type="term" value="C:plasma membrane"/>
    <property type="evidence" value="ECO:0007669"/>
    <property type="project" value="UniProtKB-SubCell"/>
</dbReference>
<comment type="catalytic activity">
    <reaction evidence="20">
        <text>L-seryl-[protein] + ATP = O-phospho-L-seryl-[protein] + ADP + H(+)</text>
        <dbReference type="Rhea" id="RHEA:17989"/>
        <dbReference type="Rhea" id="RHEA-COMP:9863"/>
        <dbReference type="Rhea" id="RHEA-COMP:11604"/>
        <dbReference type="ChEBI" id="CHEBI:15378"/>
        <dbReference type="ChEBI" id="CHEBI:29999"/>
        <dbReference type="ChEBI" id="CHEBI:30616"/>
        <dbReference type="ChEBI" id="CHEBI:83421"/>
        <dbReference type="ChEBI" id="CHEBI:456216"/>
        <dbReference type="EC" id="2.7.11.1"/>
    </reaction>
</comment>
<evidence type="ECO:0000259" key="24">
    <source>
        <dbReference type="PROSITE" id="PS50011"/>
    </source>
</evidence>
<dbReference type="PROSITE" id="PS51450">
    <property type="entry name" value="LRR"/>
    <property type="match status" value="2"/>
</dbReference>
<keyword evidence="4" id="KW-1003">Cell membrane</keyword>
<dbReference type="InterPro" id="IPR001245">
    <property type="entry name" value="Ser-Thr/Tyr_kinase_cat_dom"/>
</dbReference>
<sequence>MFTSLILVLLFSRFAAVAAAVVAPVPGQSRDRAALLAFRASISDGGQIDDWGSPDICGWTGVTCHLTKRRVLQLILTGQGLRGAITPAVANLSFLAVLDLSNNFLTGGIPAELGALSRLKQLSLANNLLSGPVPAELGLLRRLVYLDLGGNRLSERIPGTLFCNCSSLQYVDLSNNSLAGEIPYSAQCRLADLRFLLLWSNNLDGPIPPTLSNSSMLEWVDTESNFLSGELPSDIFDKTPRLQYLYLSYNNFSSGAGNTNLEPFFASLRNCTRLQELELAGNGLGGAIPPSVGELSPNLRQLDLEENFISGPIPVNISNLVNLTYLNLSNNYLNGSIPPEISRLRKLERVYLLNNFLTGEIPPSLGEIPHLGLVDFSGNRLSATIPDTFANLTQLRRLMLHNNMLSGAIPPSLGNCMNLEILDLSHNRLSGIIPADVAALSSLKLFLNLSSNLLEGPIPLELSKMDMILALDLSSNNLSGVIPPQLGGCIALEYLNLSGNSLRGALPSSIGALPYLRVLDLSANGLVGAIPQSLQASDSLRQLNISYNNFSGVIPNGGVFSSLSADSFLGNSGLCGSIAGVDSCGSTRVRVRRSAILPIVLTLIGTPCVLFLFLYPAVVRLRAKSTRLLTFKRQILVDSEESNKEKEHRRISHRELVEATRGFADSTLIGAGRFGLVYKGVLRDQTRVAVKVLDPKNGAEISGSFERECQVLKRTRHRNLIRVITTCSQPDFKALVLPLMPKGSLESYLYPSEGPSRGLHLNQLLNIISDVAEGMAYLHHYSPVRVVHCDLKPSNVLLDDDMRAVVSDFGIARLMREAGDESNGSITHDHSTPYNSITGLLQGSVGYIAPEYGLGGNPSIQGDVYSFGVLVLELITGKRPTNVVFHEGLTLHEWVKHHYPHDIESIISQAPLRRSPSFADSLSYQKLAWDVMFELVELGLVCTQFSPSRRPTMVDVAHEITLLKEDLAKHSGDASESCSTPDSSF</sequence>
<feature type="domain" description="Protein kinase" evidence="24">
    <location>
        <begin position="663"/>
        <end position="961"/>
    </location>
</feature>
<keyword evidence="17 25" id="KW-0675">Receptor</keyword>
<dbReference type="STRING" id="4615.A0A199UX88"/>
<name>A0A199UX88_ANACO</name>
<dbReference type="PROSITE" id="PS50011">
    <property type="entry name" value="PROTEIN_KINASE_DOM"/>
    <property type="match status" value="1"/>
</dbReference>
<keyword evidence="16 22" id="KW-0472">Membrane</keyword>
<dbReference type="FunFam" id="1.10.510.10:FF:000358">
    <property type="entry name" value="Putative leucine-rich repeat receptor-like serine/threonine-protein kinase"/>
    <property type="match status" value="1"/>
</dbReference>
<dbReference type="GO" id="GO:0033612">
    <property type="term" value="F:receptor serine/threonine kinase binding"/>
    <property type="evidence" value="ECO:0007669"/>
    <property type="project" value="TreeGrafter"/>
</dbReference>
<protein>
    <recommendedName>
        <fullName evidence="3">non-specific serine/threonine protein kinase</fullName>
        <ecNumber evidence="3">2.7.11.1</ecNumber>
    </recommendedName>
</protein>
<comment type="subcellular location">
    <subcellularLocation>
        <location evidence="1">Cell membrane</location>
        <topology evidence="1">Single-pass membrane protein</topology>
    </subcellularLocation>
</comment>
<dbReference type="GO" id="GO:0004674">
    <property type="term" value="F:protein serine/threonine kinase activity"/>
    <property type="evidence" value="ECO:0007669"/>
    <property type="project" value="UniProtKB-KW"/>
</dbReference>
<evidence type="ECO:0000256" key="14">
    <source>
        <dbReference type="ARBA" id="ARBA00022840"/>
    </source>
</evidence>
<dbReference type="FunFam" id="3.80.10.10:FF:000363">
    <property type="entry name" value="Leucine-rich repeat family protein"/>
    <property type="match status" value="1"/>
</dbReference>
<keyword evidence="9 22" id="KW-0812">Transmembrane</keyword>
<keyword evidence="10 23" id="KW-0732">Signal</keyword>
<evidence type="ECO:0000256" key="20">
    <source>
        <dbReference type="ARBA" id="ARBA00048679"/>
    </source>
</evidence>
<dbReference type="InterPro" id="IPR050647">
    <property type="entry name" value="Plant_LRR-RLKs"/>
</dbReference>
<dbReference type="InterPro" id="IPR000719">
    <property type="entry name" value="Prot_kinase_dom"/>
</dbReference>
<dbReference type="Gene3D" id="3.80.10.10">
    <property type="entry name" value="Ribonuclease Inhibitor"/>
    <property type="match status" value="2"/>
</dbReference>
<evidence type="ECO:0000256" key="15">
    <source>
        <dbReference type="ARBA" id="ARBA00022989"/>
    </source>
</evidence>
<dbReference type="AlphaFoldDB" id="A0A199UX88"/>
<keyword evidence="7" id="KW-0433">Leucine-rich repeat</keyword>
<evidence type="ECO:0000256" key="21">
    <source>
        <dbReference type="PROSITE-ProRule" id="PRU10141"/>
    </source>
</evidence>
<evidence type="ECO:0000256" key="11">
    <source>
        <dbReference type="ARBA" id="ARBA00022737"/>
    </source>
</evidence>
<organism evidence="25 26">
    <name type="scientific">Ananas comosus</name>
    <name type="common">Pineapple</name>
    <name type="synonym">Ananas ananas</name>
    <dbReference type="NCBI Taxonomy" id="4615"/>
    <lineage>
        <taxon>Eukaryota</taxon>
        <taxon>Viridiplantae</taxon>
        <taxon>Streptophyta</taxon>
        <taxon>Embryophyta</taxon>
        <taxon>Tracheophyta</taxon>
        <taxon>Spermatophyta</taxon>
        <taxon>Magnoliopsida</taxon>
        <taxon>Liliopsida</taxon>
        <taxon>Poales</taxon>
        <taxon>Bromeliaceae</taxon>
        <taxon>Bromelioideae</taxon>
        <taxon>Ananas</taxon>
    </lineage>
</organism>
<dbReference type="InterPro" id="IPR013210">
    <property type="entry name" value="LRR_N_plant-typ"/>
</dbReference>